<evidence type="ECO:0000313" key="5">
    <source>
        <dbReference type="EMBL" id="OGY26979.1"/>
    </source>
</evidence>
<gene>
    <name evidence="5" type="ORF">A2Z11_04770</name>
</gene>
<keyword evidence="3" id="KW-0326">Glycosidase</keyword>
<dbReference type="InterPro" id="IPR054491">
    <property type="entry name" value="MGH1-like_GH"/>
</dbReference>
<comment type="similarity">
    <text evidence="1">Belongs to the glycosyl hydrolase 63 family.</text>
</comment>
<organism evidence="5 6">
    <name type="scientific">Candidatus Woykebacteria bacterium RBG_16_43_9</name>
    <dbReference type="NCBI Taxonomy" id="1802596"/>
    <lineage>
        <taxon>Bacteria</taxon>
        <taxon>Candidatus Woykeibacteriota</taxon>
    </lineage>
</organism>
<evidence type="ECO:0000256" key="1">
    <source>
        <dbReference type="ARBA" id="ARBA00010833"/>
    </source>
</evidence>
<dbReference type="InterPro" id="IPR004888">
    <property type="entry name" value="Glycoside_hydrolase_63"/>
</dbReference>
<comment type="caution">
    <text evidence="5">The sequence shown here is derived from an EMBL/GenBank/DDBJ whole genome shotgun (WGS) entry which is preliminary data.</text>
</comment>
<dbReference type="AlphaFoldDB" id="A0A1G1WGX3"/>
<dbReference type="GO" id="GO:0004573">
    <property type="term" value="F:Glc3Man9GlcNAc2 oligosaccharide glucosidase activity"/>
    <property type="evidence" value="ECO:0007669"/>
    <property type="project" value="InterPro"/>
</dbReference>
<proteinExistence type="inferred from homology"/>
<dbReference type="PANTHER" id="PTHR10412">
    <property type="entry name" value="MANNOSYL-OLIGOSACCHARIDE GLUCOSIDASE"/>
    <property type="match status" value="1"/>
</dbReference>
<evidence type="ECO:0000259" key="4">
    <source>
        <dbReference type="Pfam" id="PF22422"/>
    </source>
</evidence>
<evidence type="ECO:0000256" key="2">
    <source>
        <dbReference type="ARBA" id="ARBA00022801"/>
    </source>
</evidence>
<protein>
    <recommendedName>
        <fullName evidence="4">Mannosylglycerate hydrolase MGH1-like glycoside hydrolase domain-containing protein</fullName>
    </recommendedName>
</protein>
<dbReference type="GO" id="GO:0006487">
    <property type="term" value="P:protein N-linked glycosylation"/>
    <property type="evidence" value="ECO:0007669"/>
    <property type="project" value="TreeGrafter"/>
</dbReference>
<accession>A0A1G1WGX3</accession>
<reference evidence="5 6" key="1">
    <citation type="journal article" date="2016" name="Nat. Commun.">
        <title>Thousands of microbial genomes shed light on interconnected biogeochemical processes in an aquifer system.</title>
        <authorList>
            <person name="Anantharaman K."/>
            <person name="Brown C.T."/>
            <person name="Hug L.A."/>
            <person name="Sharon I."/>
            <person name="Castelle C.J."/>
            <person name="Probst A.J."/>
            <person name="Thomas B.C."/>
            <person name="Singh A."/>
            <person name="Wilkins M.J."/>
            <person name="Karaoz U."/>
            <person name="Brodie E.L."/>
            <person name="Williams K.H."/>
            <person name="Hubbard S.S."/>
            <person name="Banfield J.F."/>
        </authorList>
    </citation>
    <scope>NUCLEOTIDE SEQUENCE [LARGE SCALE GENOMIC DNA]</scope>
</reference>
<evidence type="ECO:0000313" key="6">
    <source>
        <dbReference type="Proteomes" id="UP000176389"/>
    </source>
</evidence>
<dbReference type="PANTHER" id="PTHR10412:SF11">
    <property type="entry name" value="MANNOSYL-OLIGOSACCHARIDE GLUCOSIDASE"/>
    <property type="match status" value="1"/>
</dbReference>
<dbReference type="InterPro" id="IPR012341">
    <property type="entry name" value="6hp_glycosidase-like_sf"/>
</dbReference>
<dbReference type="Proteomes" id="UP000176389">
    <property type="component" value="Unassembled WGS sequence"/>
</dbReference>
<dbReference type="Gene3D" id="1.50.10.10">
    <property type="match status" value="1"/>
</dbReference>
<keyword evidence="2" id="KW-0378">Hydrolase</keyword>
<sequence>MKRAVPEIIESAKQVLWGNLKTGYSAWSGTNYKYICPANEHYTHQWFWDSCFHAIVLTHFDVELAKNEINSLLFAQKKEGFIPHIIHWDGHRYAASLSNLGLRLESKFSLFPSTSQLIQPPLIAQAVEAIYKKDKDIDFLRRVVPKLKSYYLWLSGYRDPDQDGLISIIAPYESGLDQSPSYDPVLGMGSGLPFISSLIGRTVTLRNLILNYDLKKIFEADYFNVEDVLVNAIYIKNLKVLSGLLHEIDHEEAARHFYHLSEKGKNALIKKCYDSKEAFFFDVYGADDKKVRVKTIKGLMPLILDLPKRIVADITKKHVFNKQEFDLPYPVPTVSASEESFSPTPAKIAKEPLIWRGPTWINTNWYLVKALHHHGYNKEAQLITEKSLELVKKSGFREFFNPFSGEGYGAHNFSWSTLVVDMILS</sequence>
<name>A0A1G1WGX3_9BACT</name>
<dbReference type="GO" id="GO:0009311">
    <property type="term" value="P:oligosaccharide metabolic process"/>
    <property type="evidence" value="ECO:0007669"/>
    <property type="project" value="InterPro"/>
</dbReference>
<feature type="domain" description="Mannosylglycerate hydrolase MGH1-like glycoside hydrolase" evidence="4">
    <location>
        <begin position="42"/>
        <end position="416"/>
    </location>
</feature>
<dbReference type="Pfam" id="PF22422">
    <property type="entry name" value="MGH1-like_GH"/>
    <property type="match status" value="1"/>
</dbReference>
<dbReference type="InterPro" id="IPR008928">
    <property type="entry name" value="6-hairpin_glycosidase_sf"/>
</dbReference>
<evidence type="ECO:0000256" key="3">
    <source>
        <dbReference type="ARBA" id="ARBA00023295"/>
    </source>
</evidence>
<dbReference type="EMBL" id="MHCS01000006">
    <property type="protein sequence ID" value="OGY26979.1"/>
    <property type="molecule type" value="Genomic_DNA"/>
</dbReference>
<dbReference type="SUPFAM" id="SSF48208">
    <property type="entry name" value="Six-hairpin glycosidases"/>
    <property type="match status" value="1"/>
</dbReference>
<dbReference type="STRING" id="1802596.A2Z11_04770"/>